<dbReference type="RefSeq" id="WP_172596177.1">
    <property type="nucleotide sequence ID" value="NZ_LR130778.1"/>
</dbReference>
<dbReference type="PANTHER" id="PTHR11669">
    <property type="entry name" value="REPLICATION FACTOR C / DNA POLYMERASE III GAMMA-TAU SUBUNIT"/>
    <property type="match status" value="1"/>
</dbReference>
<dbReference type="InterPro" id="IPR050238">
    <property type="entry name" value="DNA_Rep/Repair_Clamp_Loader"/>
</dbReference>
<protein>
    <submittedName>
        <fullName evidence="1">DNA polymerase III subunit delta</fullName>
    </submittedName>
</protein>
<sequence>MYRFDEIKGYEEVIQHFQNAIKLNKISHAYIIEGEGGKGKKRLANTYAKVMQCQAHGIEACDACRSCHSYDSGNHPDVIHIRASKKTGIGVDDIREQVNKDVFIKPYVYDYKIYIIHEAEKMTIQAQNALLKTLEEPPIHVRFILLATHTHTFLSTILSRCVVIRLRALSQTCIEDYLEKDLGVPDYQAKLYASFARGNMGRALALRHSESFHEMRKDMIQVMTALSNNDKVEAMAQVEVFEKYKDEKQDFLDLMLTWLRDLMVIKSLGDLEPLIHMDNKNLLLKQVPYLSYNRISSLIEGIEQIRKYDRLHINFTLLVEVMLIQAMNSK</sequence>
<dbReference type="GO" id="GO:0006261">
    <property type="term" value="P:DNA-templated DNA replication"/>
    <property type="evidence" value="ECO:0007669"/>
    <property type="project" value="TreeGrafter"/>
</dbReference>
<dbReference type="AlphaFoldDB" id="A0A3P7PWW0"/>
<dbReference type="Proteomes" id="UP000279029">
    <property type="component" value="Chromosome"/>
</dbReference>
<dbReference type="InterPro" id="IPR004622">
    <property type="entry name" value="DNA_pol_HolB"/>
</dbReference>
<dbReference type="KEGG" id="cbar:PATL70BA_1818"/>
<accession>A0A3P7PWW0</accession>
<dbReference type="GO" id="GO:0008408">
    <property type="term" value="F:3'-5' exonuclease activity"/>
    <property type="evidence" value="ECO:0007669"/>
    <property type="project" value="InterPro"/>
</dbReference>
<evidence type="ECO:0000313" key="2">
    <source>
        <dbReference type="Proteomes" id="UP000279029"/>
    </source>
</evidence>
<evidence type="ECO:0000313" key="1">
    <source>
        <dbReference type="EMBL" id="VDN47711.1"/>
    </source>
</evidence>
<organism evidence="1 2">
    <name type="scientific">Petrocella atlantisensis</name>
    <dbReference type="NCBI Taxonomy" id="2173034"/>
    <lineage>
        <taxon>Bacteria</taxon>
        <taxon>Bacillati</taxon>
        <taxon>Bacillota</taxon>
        <taxon>Clostridia</taxon>
        <taxon>Lachnospirales</taxon>
        <taxon>Vallitaleaceae</taxon>
        <taxon>Petrocella</taxon>
    </lineage>
</organism>
<dbReference type="PANTHER" id="PTHR11669:SF8">
    <property type="entry name" value="DNA POLYMERASE III SUBUNIT DELTA"/>
    <property type="match status" value="1"/>
</dbReference>
<gene>
    <name evidence="1" type="primary">holB</name>
    <name evidence="1" type="ORF">PATL70BA_1818</name>
</gene>
<dbReference type="EMBL" id="LR130778">
    <property type="protein sequence ID" value="VDN47711.1"/>
    <property type="molecule type" value="Genomic_DNA"/>
</dbReference>
<name>A0A3P7PWW0_9FIRM</name>
<dbReference type="Gene3D" id="3.40.50.300">
    <property type="entry name" value="P-loop containing nucleotide triphosphate hydrolases"/>
    <property type="match status" value="1"/>
</dbReference>
<dbReference type="SUPFAM" id="SSF52540">
    <property type="entry name" value="P-loop containing nucleoside triphosphate hydrolases"/>
    <property type="match status" value="1"/>
</dbReference>
<dbReference type="Pfam" id="PF13177">
    <property type="entry name" value="DNA_pol3_delta2"/>
    <property type="match status" value="1"/>
</dbReference>
<reference evidence="1 2" key="1">
    <citation type="submission" date="2018-09" db="EMBL/GenBank/DDBJ databases">
        <authorList>
            <person name="Postec A."/>
        </authorList>
    </citation>
    <scope>NUCLEOTIDE SEQUENCE [LARGE SCALE GENOMIC DNA]</scope>
    <source>
        <strain evidence="1">70B-A</strain>
    </source>
</reference>
<proteinExistence type="predicted"/>
<dbReference type="InterPro" id="IPR027417">
    <property type="entry name" value="P-loop_NTPase"/>
</dbReference>
<dbReference type="GO" id="GO:0003887">
    <property type="term" value="F:DNA-directed DNA polymerase activity"/>
    <property type="evidence" value="ECO:0007669"/>
    <property type="project" value="InterPro"/>
</dbReference>
<keyword evidence="2" id="KW-1185">Reference proteome</keyword>
<dbReference type="NCBIfam" id="TIGR00678">
    <property type="entry name" value="holB"/>
    <property type="match status" value="1"/>
</dbReference>